<dbReference type="RefSeq" id="WP_011138542.1">
    <property type="nucleotide sequence ID" value="NC_005090.1"/>
</dbReference>
<reference evidence="6 7" key="1">
    <citation type="journal article" date="2003" name="Proc. Natl. Acad. Sci. U.S.A.">
        <title>Complete genome sequence and analysis of Wolinella succinogenes.</title>
        <authorList>
            <person name="Baar C."/>
            <person name="Eppinger M."/>
            <person name="Raddatz G."/>
            <person name="Simon JM."/>
            <person name="Lanz C."/>
            <person name="Klimmek O."/>
            <person name="Nandakumar R."/>
            <person name="Gross R."/>
            <person name="Rosinus A."/>
            <person name="Keller H."/>
            <person name="Jagtap P."/>
            <person name="Linke B."/>
            <person name="Meyer F."/>
            <person name="Lederer H."/>
            <person name="Schuster S.C."/>
        </authorList>
    </citation>
    <scope>NUCLEOTIDE SEQUENCE [LARGE SCALE GENOMIC DNA]</scope>
    <source>
        <strain evidence="7">ATCC 29543 / DSM 1740 / CCUG 13145 / JCM 31913 / LMG 7466 / NCTC 11488 / FDC 602W</strain>
    </source>
</reference>
<dbReference type="eggNOG" id="COG0163">
    <property type="taxonomic scope" value="Bacteria"/>
</dbReference>
<keyword evidence="3" id="KW-0288">FMN</keyword>
<dbReference type="EMBL" id="BX571658">
    <property type="protein sequence ID" value="CAE09742.1"/>
    <property type="molecule type" value="Genomic_DNA"/>
</dbReference>
<evidence type="ECO:0000256" key="4">
    <source>
        <dbReference type="ARBA" id="ARBA00022679"/>
    </source>
</evidence>
<evidence type="ECO:0000313" key="7">
    <source>
        <dbReference type="Proteomes" id="UP000000422"/>
    </source>
</evidence>
<dbReference type="GO" id="GO:0010181">
    <property type="term" value="F:FMN binding"/>
    <property type="evidence" value="ECO:0007669"/>
    <property type="project" value="TreeGrafter"/>
</dbReference>
<evidence type="ECO:0000313" key="6">
    <source>
        <dbReference type="EMBL" id="CAE09742.1"/>
    </source>
</evidence>
<dbReference type="Pfam" id="PF02441">
    <property type="entry name" value="Flavoprotein"/>
    <property type="match status" value="1"/>
</dbReference>
<dbReference type="PANTHER" id="PTHR14359:SF6">
    <property type="entry name" value="PHOSPHOPANTOTHENOYLCYSTEINE DECARBOXYLASE"/>
    <property type="match status" value="1"/>
</dbReference>
<evidence type="ECO:0000256" key="2">
    <source>
        <dbReference type="ARBA" id="ARBA00022630"/>
    </source>
</evidence>
<keyword evidence="1" id="KW-0637">Prenyltransferase</keyword>
<dbReference type="NCBIfam" id="TIGR00421">
    <property type="entry name" value="ubiX_pad"/>
    <property type="match status" value="1"/>
</dbReference>
<dbReference type="InterPro" id="IPR003382">
    <property type="entry name" value="Flavoprotein"/>
</dbReference>
<dbReference type="HOGENOM" id="CLU_074522_0_1_7"/>
<evidence type="ECO:0000256" key="1">
    <source>
        <dbReference type="ARBA" id="ARBA00022602"/>
    </source>
</evidence>
<sequence length="176" mass="19244">MKKLTVALSGASGIELGWKLIEAIPKEIELFVVATEGAFVVAQREGVRRDFRALEDSDIGACIASGSFGCDAMAIVPCSLNTLAKIAHGIADNLTTRAASVMLKEQKRLLLAPREMPFGAIMLENMLKLSRLGVMISPPVAGYYAGIETLEMMEDFWVGKWLDGLGIAHELYQRWK</sequence>
<dbReference type="SUPFAM" id="SSF52507">
    <property type="entry name" value="Homo-oligomeric flavin-containing Cys decarboxylases, HFCD"/>
    <property type="match status" value="1"/>
</dbReference>
<dbReference type="GO" id="GO:0015937">
    <property type="term" value="P:coenzyme A biosynthetic process"/>
    <property type="evidence" value="ECO:0007669"/>
    <property type="project" value="TreeGrafter"/>
</dbReference>
<keyword evidence="2" id="KW-0285">Flavoprotein</keyword>
<feature type="domain" description="Flavoprotein" evidence="5">
    <location>
        <begin position="2"/>
        <end position="163"/>
    </location>
</feature>
<keyword evidence="7" id="KW-1185">Reference proteome</keyword>
<dbReference type="PANTHER" id="PTHR14359">
    <property type="entry name" value="HOMO-OLIGOMERIC FLAVIN CONTAINING CYS DECARBOXYLASE FAMILY"/>
    <property type="match status" value="1"/>
</dbReference>
<evidence type="ECO:0000259" key="5">
    <source>
        <dbReference type="Pfam" id="PF02441"/>
    </source>
</evidence>
<keyword evidence="4" id="KW-0808">Transferase</keyword>
<dbReference type="Proteomes" id="UP000000422">
    <property type="component" value="Chromosome"/>
</dbReference>
<organism evidence="7">
    <name type="scientific">Wolinella succinogenes (strain ATCC 29543 / DSM 1740 / CCUG 13145 / JCM 31913 / LMG 7466 / NCTC 11488 / FDC 602W)</name>
    <name type="common">Vibrio succinogenes</name>
    <dbReference type="NCBI Taxonomy" id="273121"/>
    <lineage>
        <taxon>Bacteria</taxon>
        <taxon>Pseudomonadati</taxon>
        <taxon>Campylobacterota</taxon>
        <taxon>Epsilonproteobacteria</taxon>
        <taxon>Campylobacterales</taxon>
        <taxon>Helicobacteraceae</taxon>
        <taxon>Wolinella</taxon>
    </lineage>
</organism>
<evidence type="ECO:0000256" key="3">
    <source>
        <dbReference type="ARBA" id="ARBA00022643"/>
    </source>
</evidence>
<protein>
    <submittedName>
        <fullName evidence="6">OCTAPRENYL-HYDROXYBENZOATE CARBOXYLYASE</fullName>
    </submittedName>
</protein>
<proteinExistence type="predicted"/>
<gene>
    <name evidence="6" type="ordered locus">WS0611</name>
</gene>
<dbReference type="InterPro" id="IPR004507">
    <property type="entry name" value="UbiX-like"/>
</dbReference>
<dbReference type="GO" id="GO:0071513">
    <property type="term" value="C:phosphopantothenoylcysteine decarboxylase complex"/>
    <property type="evidence" value="ECO:0007669"/>
    <property type="project" value="TreeGrafter"/>
</dbReference>
<dbReference type="KEGG" id="wsu:WS0611"/>
<name>Q7M9X3_WOLSU</name>
<dbReference type="NCBIfam" id="NF004685">
    <property type="entry name" value="PRK06029.1"/>
    <property type="match status" value="1"/>
</dbReference>
<keyword evidence="6" id="KW-0456">Lyase</keyword>
<dbReference type="AlphaFoldDB" id="Q7M9X3"/>
<dbReference type="GO" id="GO:0004633">
    <property type="term" value="F:phosphopantothenoylcysteine decarboxylase activity"/>
    <property type="evidence" value="ECO:0007669"/>
    <property type="project" value="TreeGrafter"/>
</dbReference>
<dbReference type="InterPro" id="IPR036551">
    <property type="entry name" value="Flavin_trans-like"/>
</dbReference>
<dbReference type="GO" id="GO:0004659">
    <property type="term" value="F:prenyltransferase activity"/>
    <property type="evidence" value="ECO:0007669"/>
    <property type="project" value="UniProtKB-KW"/>
</dbReference>
<dbReference type="Gene3D" id="3.40.50.1950">
    <property type="entry name" value="Flavin prenyltransferase-like"/>
    <property type="match status" value="1"/>
</dbReference>
<accession>Q7M9X3</accession>
<dbReference type="STRING" id="273121.WS0611"/>